<accession>A0A1H3H5Z4</accession>
<proteinExistence type="predicted"/>
<gene>
    <name evidence="1" type="ORF">SAMN05421504_104523</name>
</gene>
<dbReference type="STRING" id="589385.SAMN05421504_104523"/>
<protein>
    <submittedName>
        <fullName evidence="1">Uncharacterized protein</fullName>
    </submittedName>
</protein>
<keyword evidence="2" id="KW-1185">Reference proteome</keyword>
<name>A0A1H3H5Z4_9PSEU</name>
<evidence type="ECO:0000313" key="1">
    <source>
        <dbReference type="EMBL" id="SDY10635.1"/>
    </source>
</evidence>
<reference evidence="1 2" key="1">
    <citation type="submission" date="2016-10" db="EMBL/GenBank/DDBJ databases">
        <authorList>
            <person name="de Groot N.N."/>
        </authorList>
    </citation>
    <scope>NUCLEOTIDE SEQUENCE [LARGE SCALE GENOMIC DNA]</scope>
    <source>
        <strain evidence="1 2">CPCC 202699</strain>
    </source>
</reference>
<dbReference type="EMBL" id="FNON01000004">
    <property type="protein sequence ID" value="SDY10635.1"/>
    <property type="molecule type" value="Genomic_DNA"/>
</dbReference>
<sequence length="151" mass="16371">MWWRQEATEKVTDMANSPIVALWREGKLPIEDAIHHASGVSRELDVNPEAPGGFELGDEFDLAEMLADDPGWVSDVDITNETPIPGGFLVRGEGSHGSEGFFGRLDAERELVWVAFLTESNPFVETTVNGDVATFTSSSGVSITVSTDWGS</sequence>
<dbReference type="AlphaFoldDB" id="A0A1H3H5Z4"/>
<organism evidence="1 2">
    <name type="scientific">Amycolatopsis xylanica</name>
    <dbReference type="NCBI Taxonomy" id="589385"/>
    <lineage>
        <taxon>Bacteria</taxon>
        <taxon>Bacillati</taxon>
        <taxon>Actinomycetota</taxon>
        <taxon>Actinomycetes</taxon>
        <taxon>Pseudonocardiales</taxon>
        <taxon>Pseudonocardiaceae</taxon>
        <taxon>Amycolatopsis</taxon>
    </lineage>
</organism>
<evidence type="ECO:0000313" key="2">
    <source>
        <dbReference type="Proteomes" id="UP000199515"/>
    </source>
</evidence>
<dbReference type="Proteomes" id="UP000199515">
    <property type="component" value="Unassembled WGS sequence"/>
</dbReference>